<dbReference type="SMART" id="SM00239">
    <property type="entry name" value="C2"/>
    <property type="match status" value="1"/>
</dbReference>
<evidence type="ECO:0000313" key="5">
    <source>
        <dbReference type="EMBL" id="KAJ2904727.1"/>
    </source>
</evidence>
<feature type="region of interest" description="Disordered" evidence="1">
    <location>
        <begin position="1"/>
        <end position="35"/>
    </location>
</feature>
<evidence type="ECO:0000259" key="3">
    <source>
        <dbReference type="PROSITE" id="PS51258"/>
    </source>
</evidence>
<keyword evidence="6" id="KW-1185">Reference proteome</keyword>
<accession>A0AAD5RWU1</accession>
<feature type="domain" description="MHD2" evidence="4">
    <location>
        <begin position="1119"/>
        <end position="1240"/>
    </location>
</feature>
<name>A0AAD5RWU1_9PEZI</name>
<dbReference type="Gene3D" id="1.20.58.1100">
    <property type="match status" value="1"/>
</dbReference>
<feature type="domain" description="C2" evidence="2">
    <location>
        <begin position="912"/>
        <end position="1027"/>
    </location>
</feature>
<dbReference type="Gene3D" id="1.10.357.50">
    <property type="match status" value="1"/>
</dbReference>
<dbReference type="EMBL" id="JAKWBI020000046">
    <property type="protein sequence ID" value="KAJ2904727.1"/>
    <property type="molecule type" value="Genomic_DNA"/>
</dbReference>
<dbReference type="InterPro" id="IPR000008">
    <property type="entry name" value="C2_dom"/>
</dbReference>
<dbReference type="CDD" id="cd04043">
    <property type="entry name" value="C2_Munc13_fungal"/>
    <property type="match status" value="1"/>
</dbReference>
<dbReference type="Pfam" id="PF00168">
    <property type="entry name" value="C2"/>
    <property type="match status" value="1"/>
</dbReference>
<proteinExistence type="predicted"/>
<dbReference type="Proteomes" id="UP001201980">
    <property type="component" value="Unassembled WGS sequence"/>
</dbReference>
<dbReference type="Gene3D" id="2.60.40.150">
    <property type="entry name" value="C2 domain"/>
    <property type="match status" value="1"/>
</dbReference>
<comment type="caution">
    <text evidence="5">The sequence shown here is derived from an EMBL/GenBank/DDBJ whole genome shotgun (WGS) entry which is preliminary data.</text>
</comment>
<organism evidence="5 6">
    <name type="scientific">Zalerion maritima</name>
    <dbReference type="NCBI Taxonomy" id="339359"/>
    <lineage>
        <taxon>Eukaryota</taxon>
        <taxon>Fungi</taxon>
        <taxon>Dikarya</taxon>
        <taxon>Ascomycota</taxon>
        <taxon>Pezizomycotina</taxon>
        <taxon>Sordariomycetes</taxon>
        <taxon>Lulworthiomycetidae</taxon>
        <taxon>Lulworthiales</taxon>
        <taxon>Lulworthiaceae</taxon>
        <taxon>Zalerion</taxon>
    </lineage>
</organism>
<evidence type="ECO:0000313" key="6">
    <source>
        <dbReference type="Proteomes" id="UP001201980"/>
    </source>
</evidence>
<feature type="domain" description="MHD1" evidence="3">
    <location>
        <begin position="705"/>
        <end position="831"/>
    </location>
</feature>
<protein>
    <recommendedName>
        <fullName evidence="7">C2 domain containing protein</fullName>
    </recommendedName>
</protein>
<gene>
    <name evidence="5" type="ORF">MKZ38_007345</name>
</gene>
<evidence type="ECO:0000259" key="4">
    <source>
        <dbReference type="PROSITE" id="PS51259"/>
    </source>
</evidence>
<evidence type="ECO:0008006" key="7">
    <source>
        <dbReference type="Google" id="ProtNLM"/>
    </source>
</evidence>
<dbReference type="PROSITE" id="PS50004">
    <property type="entry name" value="C2"/>
    <property type="match status" value="1"/>
</dbReference>
<dbReference type="InterPro" id="IPR014772">
    <property type="entry name" value="Munc13_dom-2"/>
</dbReference>
<dbReference type="SUPFAM" id="SSF49562">
    <property type="entry name" value="C2 domain (Calcium/lipid-binding domain, CaLB)"/>
    <property type="match status" value="1"/>
</dbReference>
<dbReference type="InterPro" id="IPR035892">
    <property type="entry name" value="C2_domain_sf"/>
</dbReference>
<dbReference type="Pfam" id="PF06292">
    <property type="entry name" value="MUN"/>
    <property type="match status" value="1"/>
</dbReference>
<dbReference type="PANTHER" id="PTHR47263:SF1">
    <property type="entry name" value="C2 DOMAIN PROTEIN (AFU_ORTHOLOGUE AFUA_7G02350)"/>
    <property type="match status" value="1"/>
</dbReference>
<dbReference type="PROSITE" id="PS51258">
    <property type="entry name" value="MHD1"/>
    <property type="match status" value="1"/>
</dbReference>
<dbReference type="InterPro" id="IPR052811">
    <property type="entry name" value="Glucose_resp_signaling"/>
</dbReference>
<feature type="compositionally biased region" description="Polar residues" evidence="1">
    <location>
        <begin position="1"/>
        <end position="19"/>
    </location>
</feature>
<reference evidence="5" key="1">
    <citation type="submission" date="2022-07" db="EMBL/GenBank/DDBJ databases">
        <title>Draft genome sequence of Zalerion maritima ATCC 34329, a (micro)plastics degrading marine fungus.</title>
        <authorList>
            <person name="Paco A."/>
            <person name="Goncalves M.F.M."/>
            <person name="Rocha-Santos T.A.P."/>
            <person name="Alves A."/>
        </authorList>
    </citation>
    <scope>NUCLEOTIDE SEQUENCE</scope>
    <source>
        <strain evidence="5">ATCC 34329</strain>
    </source>
</reference>
<dbReference type="InterPro" id="IPR010439">
    <property type="entry name" value="MUN_dom"/>
</dbReference>
<sequence>MSTASRRSLLPNRNVNSVKSMDLGRRRSRGTSRTRRFEVSYEDAFSYALRVAYLHYLLQPRQKRRKFVAAPAPPKRHSTVGVAEMMNELKGRDSKNFKLPHSFHKDLEKRLTGVLSGQERIPGFNESGIKRSIANAYNSFTEADFRRSASKDRKIEQYILVFYSRATAACHAAAPQGDSYKSMADRHVALFMRLVISILKDHGGDRVELIGALQNLENKLLTHDQALYITNTSSSEGTYVEEEVPLSYDVKDMHMVQEVAKIFGKTNSDVGAVISSNKDTWTEEAGVKDIKTYLSRLESGRVGTLSARDFDLDEAFREWRKAELPMARKMLTNILLARPELNKTNTGDTKALPARPTSMYGTEQAYADLGRAVQGLDSGDQYGFDTNLGLGGMSLDEPSSIRRVEAGEDTLPEYTFIPTHPREYYKALVQYAMTYDIVHGRIPSDNFQPLSQSSLDMLMELCMWWRVPQFTRLVALLEVTAAKFFDGHMSVQELGMTFDYVKEDQPEVKKTDAKKPPPLWQYNAGLLNIPTSEWTIHDFACYRQTLQSVHTALQRELYQILIQTYRAKKAPSHRAICMILDEHIYGDSAFSQRRDDKEAFAQQLREGLEQAAMESYTGMLEKTVDENHENWNFKDVVDLGKAVVGLCKTLKKRFSKTPEIQGANPYRIYVETVFPSFENDAHEMVKRILSVSRESGNEMPVEEAFLLYHELNEIHDHHEEVLPDKPFAFNIEDLLAEFVWKYLSIAEEKTEELVMEAIKSDNFQVRTRAGNLGPDDEDRHSFSVIDMFRFFHKTKELLMGLEWRDAYQTAKFRTALSKVFATGIGKYCEEVEKMFSQEMDRKTAQELTAQQQGGSILKYAKDALATKEKPEPFQFYEESFVKLNNIEYAMLELDKLESTIDVEQCVKIVEGRDGPISRNTRAPSKYVFTVKMVEAEDLKACDPSGFSDPYVILCDEFQKRLYKTRIITRNLNPQWNESVDITVTQPINLIATIWDWDTFGDHDFVGRTSLKLDPRHFGDYLPREFWLDLDTQGRMLVKVSMEGERDDIQFHFGKAFRYLKRAERDMVRKVTDKLVAEINATISLETLRQLLSRGIGASITSLWNRRTSAVPPVTEQDIESVLVPLLDYFDDNFTVMKKTLTDVTMQAVMTRLWKEVLMAIETLLVPPLSDKPSNQKPLNQKELDVVFYWKEKLFQFFNAKDESGEALGLPDAVLKTPKWHDLGMLYFFYHEQTPNLIRESERMAAATQQRQQAAMQGTPGNRHTAPASLMVPGAHGAGAASHHVPAAAGGAFASMGTIRRGKSIAMSRNLGTMRRAKEEKRKEAQAEPSDDMILRILRMRPEAAPYLKERARQRERMQAVSAAAMIVRNSVFQGFNAGPPAGNFGRGGVPRR</sequence>
<evidence type="ECO:0000256" key="1">
    <source>
        <dbReference type="SAM" id="MobiDB-lite"/>
    </source>
</evidence>
<dbReference type="InterPro" id="IPR014770">
    <property type="entry name" value="Munc13_1"/>
</dbReference>
<dbReference type="PANTHER" id="PTHR47263">
    <property type="entry name" value="ADENYLATE CYCLASE ACTIVATION PROTEIN GIT1"/>
    <property type="match status" value="1"/>
</dbReference>
<evidence type="ECO:0000259" key="2">
    <source>
        <dbReference type="PROSITE" id="PS50004"/>
    </source>
</evidence>
<dbReference type="PROSITE" id="PS51259">
    <property type="entry name" value="MHD2"/>
    <property type="match status" value="1"/>
</dbReference>